<accession>A0A0N7L7V4</accession>
<name>A0A0N7L7V4_PLAHL</name>
<dbReference type="Proteomes" id="UP000054928">
    <property type="component" value="Unassembled WGS sequence"/>
</dbReference>
<sequence>MENLTSYRGTLVCTITKTKKKAYHNWNLLLTILTTHFGGEGNLVQQIYEVKLRLGDNAIDFVKPLKMSLFYQWNKLSLDSVWDRLQVGPKAYDALTSGGVTEALADAMILPHSEEFASTMCHERLNYWKANLFSLQKVFDLLKFSNVDGANSALFKLETFSDFIWSNFVDSIQMRARLRRFAYQASVALKKDDRLAYKLSAADLQKVLFEVWTHDRIPPEKLFSKLNAPIDTDGNINLGVNEANVDRDVLNIPFDTPRRS</sequence>
<dbReference type="RefSeq" id="XP_024584492.1">
    <property type="nucleotide sequence ID" value="XM_024719166.1"/>
</dbReference>
<reference evidence="2" key="1">
    <citation type="submission" date="2014-09" db="EMBL/GenBank/DDBJ databases">
        <authorList>
            <person name="Sharma Rahul"/>
            <person name="Thines Marco"/>
        </authorList>
    </citation>
    <scope>NUCLEOTIDE SEQUENCE [LARGE SCALE GENOMIC DNA]</scope>
</reference>
<organism evidence="1 2">
    <name type="scientific">Plasmopara halstedii</name>
    <name type="common">Downy mildew of sunflower</name>
    <dbReference type="NCBI Taxonomy" id="4781"/>
    <lineage>
        <taxon>Eukaryota</taxon>
        <taxon>Sar</taxon>
        <taxon>Stramenopiles</taxon>
        <taxon>Oomycota</taxon>
        <taxon>Peronosporomycetes</taxon>
        <taxon>Peronosporales</taxon>
        <taxon>Peronosporaceae</taxon>
        <taxon>Plasmopara</taxon>
    </lineage>
</organism>
<dbReference type="EMBL" id="CCYD01002887">
    <property type="protein sequence ID" value="CEG48123.1"/>
    <property type="molecule type" value="Genomic_DNA"/>
</dbReference>
<protein>
    <submittedName>
        <fullName evidence="1">Uncharacterized protein</fullName>
    </submittedName>
</protein>
<dbReference type="AlphaFoldDB" id="A0A0N7L7V4"/>
<dbReference type="OrthoDB" id="128648at2759"/>
<evidence type="ECO:0000313" key="2">
    <source>
        <dbReference type="Proteomes" id="UP000054928"/>
    </source>
</evidence>
<dbReference type="GeneID" id="36400652"/>
<evidence type="ECO:0000313" key="1">
    <source>
        <dbReference type="EMBL" id="CEG48123.1"/>
    </source>
</evidence>
<proteinExistence type="predicted"/>
<keyword evidence="2" id="KW-1185">Reference proteome</keyword>